<dbReference type="InterPro" id="IPR024079">
    <property type="entry name" value="MetalloPept_cat_dom_sf"/>
</dbReference>
<evidence type="ECO:0000313" key="7">
    <source>
        <dbReference type="EMBL" id="SMC79322.1"/>
    </source>
</evidence>
<comment type="cofactor">
    <cofactor evidence="1">
        <name>Zn(2+)</name>
        <dbReference type="ChEBI" id="CHEBI:29105"/>
    </cofactor>
</comment>
<keyword evidence="3" id="KW-0479">Metal-binding</keyword>
<dbReference type="PANTHER" id="PTHR15910:SF1">
    <property type="entry name" value="ARCHAEMETZINCIN-2"/>
    <property type="match status" value="1"/>
</dbReference>
<keyword evidence="6" id="KW-0482">Metalloprotease</keyword>
<keyword evidence="5" id="KW-0862">Zinc</keyword>
<evidence type="ECO:0000256" key="3">
    <source>
        <dbReference type="ARBA" id="ARBA00022723"/>
    </source>
</evidence>
<sequence length="205" mass="23496">MKLLKIISVPIIILFCVNCNQSNLKNSFQISLVNLGEVDSYQINFIKSILNENYNIDSVIVIGQDLPEETYYKPRNRYRADKLIQFLKENLDTDKVIGITDKDISTTVDQYEDWGIMGLAYCPGKSCIVSTFRTFRGAKSEEHKKERLKKVTMHEFGHTLGLPHCKNSKSCLMRDANGKVSTVDYVDGYCDKCKSKIQKYLKSKD</sequence>
<reference evidence="7 8" key="1">
    <citation type="submission" date="2017-04" db="EMBL/GenBank/DDBJ databases">
        <authorList>
            <person name="Afonso C.L."/>
            <person name="Miller P.J."/>
            <person name="Scott M.A."/>
            <person name="Spackman E."/>
            <person name="Goraichik I."/>
            <person name="Dimitrov K.M."/>
            <person name="Suarez D.L."/>
            <person name="Swayne D.E."/>
        </authorList>
    </citation>
    <scope>NUCLEOTIDE SEQUENCE [LARGE SCALE GENOMIC DNA]</scope>
    <source>
        <strain evidence="7 8">CGMCC 1.12708</strain>
    </source>
</reference>
<evidence type="ECO:0000256" key="6">
    <source>
        <dbReference type="ARBA" id="ARBA00023049"/>
    </source>
</evidence>
<organism evidence="7 8">
    <name type="scientific">Moheibacter sediminis</name>
    <dbReference type="NCBI Taxonomy" id="1434700"/>
    <lineage>
        <taxon>Bacteria</taxon>
        <taxon>Pseudomonadati</taxon>
        <taxon>Bacteroidota</taxon>
        <taxon>Flavobacteriia</taxon>
        <taxon>Flavobacteriales</taxon>
        <taxon>Weeksellaceae</taxon>
        <taxon>Moheibacter</taxon>
    </lineage>
</organism>
<dbReference type="OrthoDB" id="981600at2"/>
<dbReference type="CDD" id="cd11375">
    <property type="entry name" value="Peptidase_M54"/>
    <property type="match status" value="1"/>
</dbReference>
<dbReference type="Pfam" id="PF07998">
    <property type="entry name" value="Peptidase_M54"/>
    <property type="match status" value="1"/>
</dbReference>
<dbReference type="RefSeq" id="WP_084017958.1">
    <property type="nucleotide sequence ID" value="NZ_FWXS01000008.1"/>
</dbReference>
<accession>A0A1W2C345</accession>
<gene>
    <name evidence="7" type="ORF">SAMN06296427_10881</name>
</gene>
<evidence type="ECO:0000256" key="2">
    <source>
        <dbReference type="ARBA" id="ARBA00022670"/>
    </source>
</evidence>
<dbReference type="PANTHER" id="PTHR15910">
    <property type="entry name" value="ARCHAEMETZINCIN"/>
    <property type="match status" value="1"/>
</dbReference>
<name>A0A1W2C345_9FLAO</name>
<dbReference type="STRING" id="1434700.SAMN06296427_10881"/>
<keyword evidence="4" id="KW-0378">Hydrolase</keyword>
<dbReference type="GO" id="GO:0008237">
    <property type="term" value="F:metallopeptidase activity"/>
    <property type="evidence" value="ECO:0007669"/>
    <property type="project" value="UniProtKB-KW"/>
</dbReference>
<dbReference type="GO" id="GO:0046872">
    <property type="term" value="F:metal ion binding"/>
    <property type="evidence" value="ECO:0007669"/>
    <property type="project" value="UniProtKB-KW"/>
</dbReference>
<protein>
    <submittedName>
        <fullName evidence="7">Archaemetzincin</fullName>
    </submittedName>
</protein>
<evidence type="ECO:0000256" key="5">
    <source>
        <dbReference type="ARBA" id="ARBA00022833"/>
    </source>
</evidence>
<dbReference type="Gene3D" id="3.40.390.10">
    <property type="entry name" value="Collagenase (Catalytic Domain)"/>
    <property type="match status" value="1"/>
</dbReference>
<dbReference type="InterPro" id="IPR012962">
    <property type="entry name" value="Pept_M54_archaemetzincn"/>
</dbReference>
<dbReference type="Proteomes" id="UP000192393">
    <property type="component" value="Unassembled WGS sequence"/>
</dbReference>
<evidence type="ECO:0000256" key="1">
    <source>
        <dbReference type="ARBA" id="ARBA00001947"/>
    </source>
</evidence>
<evidence type="ECO:0000313" key="8">
    <source>
        <dbReference type="Proteomes" id="UP000192393"/>
    </source>
</evidence>
<dbReference type="AlphaFoldDB" id="A0A1W2C345"/>
<dbReference type="EMBL" id="FWXS01000008">
    <property type="protein sequence ID" value="SMC79322.1"/>
    <property type="molecule type" value="Genomic_DNA"/>
</dbReference>
<keyword evidence="2" id="KW-0645">Protease</keyword>
<dbReference type="GO" id="GO:0006508">
    <property type="term" value="P:proteolysis"/>
    <property type="evidence" value="ECO:0007669"/>
    <property type="project" value="UniProtKB-KW"/>
</dbReference>
<evidence type="ECO:0000256" key="4">
    <source>
        <dbReference type="ARBA" id="ARBA00022801"/>
    </source>
</evidence>
<keyword evidence="8" id="KW-1185">Reference proteome</keyword>
<proteinExistence type="predicted"/>
<dbReference type="SUPFAM" id="SSF55486">
    <property type="entry name" value="Metalloproteases ('zincins'), catalytic domain"/>
    <property type="match status" value="1"/>
</dbReference>